<dbReference type="InterPro" id="IPR018247">
    <property type="entry name" value="EF_Hand_1_Ca_BS"/>
</dbReference>
<dbReference type="Gene3D" id="1.10.238.10">
    <property type="entry name" value="EF-hand"/>
    <property type="match status" value="1"/>
</dbReference>
<dbReference type="STRING" id="10195.A0A3M7SV45"/>
<dbReference type="PROSITE" id="PS50222">
    <property type="entry name" value="EF_HAND_2"/>
    <property type="match status" value="2"/>
</dbReference>
<evidence type="ECO:0000313" key="5">
    <source>
        <dbReference type="Proteomes" id="UP000276133"/>
    </source>
</evidence>
<dbReference type="InterPro" id="IPR002048">
    <property type="entry name" value="EF_hand_dom"/>
</dbReference>
<dbReference type="AlphaFoldDB" id="A0A3M7SV45"/>
<feature type="domain" description="EF-hand" evidence="3">
    <location>
        <begin position="420"/>
        <end position="452"/>
    </location>
</feature>
<reference evidence="4 5" key="1">
    <citation type="journal article" date="2018" name="Sci. Rep.">
        <title>Genomic signatures of local adaptation to the degree of environmental predictability in rotifers.</title>
        <authorList>
            <person name="Franch-Gras L."/>
            <person name="Hahn C."/>
            <person name="Garcia-Roger E.M."/>
            <person name="Carmona M.J."/>
            <person name="Serra M."/>
            <person name="Gomez A."/>
        </authorList>
    </citation>
    <scope>NUCLEOTIDE SEQUENCE [LARGE SCALE GENOMIC DNA]</scope>
    <source>
        <strain evidence="4">HYR1</strain>
    </source>
</reference>
<dbReference type="InterPro" id="IPR011992">
    <property type="entry name" value="EF-hand-dom_pair"/>
</dbReference>
<sequence length="452" mass="51266">MSTQSSYFERPLDKSNGQLSPNFQMVRDLARTVTLENYRNSPRISGANFQSSTYLSEVEQSILKSSEPIEINTSEEIEVLGQRGLWTNRHEVVNWRGEIPLAQYQINQDQNPEIVTKSSRVQLEYIQELAIRYLRPPTPPAPGEIIINKLKNELTPPAPPLIIRQQPARPSTPEPLVVREAPPQAPVQVGRKIVTISGKRIPPPARKVIIERLAALPSKPQSILIERWLPYSELKRRVIYNRPNQPDPVVVKPRNVIVQWEAPRVNIRKEIKYLGVIRANPAEYVQRYSGSLTEAGDMPGFVKEIKTPEGLVLAAESRYSGLMELYGDVEALRLINLEAEGLGEYRDYFSRLGLSSRIEVQEKALSQSLKSSQEMKLRENLLAIIEQIFRSIDTKNSGRITFEDAGKVVLRLNSRLGRNYGEDDVKALFADLDTNNDGSINFDEFKKAFVNL</sequence>
<comment type="caution">
    <text evidence="4">The sequence shown here is derived from an EMBL/GenBank/DDBJ whole genome shotgun (WGS) entry which is preliminary data.</text>
</comment>
<dbReference type="CDD" id="cd00051">
    <property type="entry name" value="EFh"/>
    <property type="match status" value="1"/>
</dbReference>
<dbReference type="Pfam" id="PF13499">
    <property type="entry name" value="EF-hand_7"/>
    <property type="match status" value="1"/>
</dbReference>
<keyword evidence="1" id="KW-0106">Calcium</keyword>
<organism evidence="4 5">
    <name type="scientific">Brachionus plicatilis</name>
    <name type="common">Marine rotifer</name>
    <name type="synonym">Brachionus muelleri</name>
    <dbReference type="NCBI Taxonomy" id="10195"/>
    <lineage>
        <taxon>Eukaryota</taxon>
        <taxon>Metazoa</taxon>
        <taxon>Spiralia</taxon>
        <taxon>Gnathifera</taxon>
        <taxon>Rotifera</taxon>
        <taxon>Eurotatoria</taxon>
        <taxon>Monogononta</taxon>
        <taxon>Pseudotrocha</taxon>
        <taxon>Ploima</taxon>
        <taxon>Brachionidae</taxon>
        <taxon>Brachionus</taxon>
    </lineage>
</organism>
<evidence type="ECO:0000256" key="2">
    <source>
        <dbReference type="SAM" id="MobiDB-lite"/>
    </source>
</evidence>
<dbReference type="GO" id="GO:0005509">
    <property type="term" value="F:calcium ion binding"/>
    <property type="evidence" value="ECO:0007669"/>
    <property type="project" value="InterPro"/>
</dbReference>
<evidence type="ECO:0000313" key="4">
    <source>
        <dbReference type="EMBL" id="RNA39701.1"/>
    </source>
</evidence>
<dbReference type="PROSITE" id="PS00018">
    <property type="entry name" value="EF_HAND_1"/>
    <property type="match status" value="1"/>
</dbReference>
<dbReference type="Proteomes" id="UP000276133">
    <property type="component" value="Unassembled WGS sequence"/>
</dbReference>
<name>A0A3M7SV45_BRAPC</name>
<dbReference type="OrthoDB" id="10070716at2759"/>
<feature type="region of interest" description="Disordered" evidence="2">
    <location>
        <begin position="1"/>
        <end position="20"/>
    </location>
</feature>
<evidence type="ECO:0000256" key="1">
    <source>
        <dbReference type="ARBA" id="ARBA00022837"/>
    </source>
</evidence>
<proteinExistence type="predicted"/>
<evidence type="ECO:0000259" key="3">
    <source>
        <dbReference type="PROSITE" id="PS50222"/>
    </source>
</evidence>
<accession>A0A3M7SV45</accession>
<protein>
    <submittedName>
        <fullName evidence="4">Serine threonine-phosphatase with EF-hands 2-like</fullName>
    </submittedName>
</protein>
<feature type="domain" description="EF-hand" evidence="3">
    <location>
        <begin position="380"/>
        <end position="415"/>
    </location>
</feature>
<dbReference type="SUPFAM" id="SSF47473">
    <property type="entry name" value="EF-hand"/>
    <property type="match status" value="1"/>
</dbReference>
<gene>
    <name evidence="4" type="ORF">BpHYR1_010683</name>
</gene>
<keyword evidence="5" id="KW-1185">Reference proteome</keyword>
<dbReference type="EMBL" id="REGN01000714">
    <property type="protein sequence ID" value="RNA39701.1"/>
    <property type="molecule type" value="Genomic_DNA"/>
</dbReference>
<dbReference type="SMART" id="SM00054">
    <property type="entry name" value="EFh"/>
    <property type="match status" value="2"/>
</dbReference>